<dbReference type="RefSeq" id="WP_271055352.1">
    <property type="nucleotide sequence ID" value="NZ_JAQIIO010000013.1"/>
</dbReference>
<feature type="compositionally biased region" description="Polar residues" evidence="7">
    <location>
        <begin position="168"/>
        <end position="183"/>
    </location>
</feature>
<dbReference type="Gene3D" id="1.10.10.60">
    <property type="entry name" value="Homeodomain-like"/>
    <property type="match status" value="1"/>
</dbReference>
<keyword evidence="4" id="KW-0805">Transcription regulation</keyword>
<dbReference type="SUPFAM" id="SSF46689">
    <property type="entry name" value="Homeodomain-like"/>
    <property type="match status" value="1"/>
</dbReference>
<comment type="caution">
    <text evidence="6">Lacks conserved residue(s) required for the propagation of feature annotation.</text>
</comment>
<protein>
    <submittedName>
        <fullName evidence="10">Sigma 54-interacting transcriptional regulator</fullName>
    </submittedName>
</protein>
<dbReference type="Pfam" id="PF00158">
    <property type="entry name" value="Sigma54_activat"/>
    <property type="match status" value="1"/>
</dbReference>
<keyword evidence="11" id="KW-1185">Reference proteome</keyword>
<evidence type="ECO:0000313" key="11">
    <source>
        <dbReference type="Proteomes" id="UP001528040"/>
    </source>
</evidence>
<keyword evidence="2" id="KW-0067">ATP-binding</keyword>
<keyword evidence="3" id="KW-0902">Two-component regulatory system</keyword>
<evidence type="ECO:0000256" key="2">
    <source>
        <dbReference type="ARBA" id="ARBA00022840"/>
    </source>
</evidence>
<proteinExistence type="predicted"/>
<dbReference type="Proteomes" id="UP001528040">
    <property type="component" value="Unassembled WGS sequence"/>
</dbReference>
<dbReference type="InterPro" id="IPR001789">
    <property type="entry name" value="Sig_transdc_resp-reg_receiver"/>
</dbReference>
<evidence type="ECO:0000313" key="10">
    <source>
        <dbReference type="EMBL" id="MDA5095641.1"/>
    </source>
</evidence>
<dbReference type="SMART" id="SM00382">
    <property type="entry name" value="AAA"/>
    <property type="match status" value="1"/>
</dbReference>
<evidence type="ECO:0000256" key="1">
    <source>
        <dbReference type="ARBA" id="ARBA00022741"/>
    </source>
</evidence>
<dbReference type="Gene3D" id="1.10.8.60">
    <property type="match status" value="1"/>
</dbReference>
<dbReference type="InterPro" id="IPR009057">
    <property type="entry name" value="Homeodomain-like_sf"/>
</dbReference>
<dbReference type="Gene3D" id="3.40.50.2300">
    <property type="match status" value="1"/>
</dbReference>
<sequence length="498" mass="54652">MADDKLAELIPPQLFESSGGKAIYAVDLQHVETCLSQSVPDAVFMPLLLNGASTLPLLKKLKRLDPSPLIVVIAQSDQINLAAEAMHVGVFECLFQPFSQERLEYTIRSVAETLSPPMADPNALSEDPEAPQSAAAKGFKQSNFTCPPETPSRLNTNKHPDKLALSAPENSDQIRQSSHSTNDAEFDPAPSWRLVGENSQMQSILQVLKDVAASMAPVLLHGEIGTGKEHCARHIHENSGRDQDQFVVIDCASLTPDKFSNLISGHSNWGRTETTQSKPGTIYLDEIANLIPSVQSQFVQYIRSGNLHQVKAGDPQSEDNRIISATSRDPKPLSCGGEVLDELFFQLHVVPVALPPLRDRKEDISALALQFLEDCAKAEQRKFECISPEALERLHRHSWPGNVLELKCAIWNSVLCHDGKTLTADMLPSYIQTPSSTAPHHAQPDKGLGNLVGRSFAEIEQLVIEETIRTHGGSIPKAANTLGLSPSTIYRKREIWNN</sequence>
<dbReference type="SUPFAM" id="SSF52540">
    <property type="entry name" value="P-loop containing nucleoside triphosphate hydrolases"/>
    <property type="match status" value="1"/>
</dbReference>
<keyword evidence="5" id="KW-0804">Transcription</keyword>
<dbReference type="Pfam" id="PF02954">
    <property type="entry name" value="HTH_8"/>
    <property type="match status" value="1"/>
</dbReference>
<comment type="caution">
    <text evidence="10">The sequence shown here is derived from an EMBL/GenBank/DDBJ whole genome shotgun (WGS) entry which is preliminary data.</text>
</comment>
<organism evidence="10 11">
    <name type="scientific">Aliiroseovarius salicola</name>
    <dbReference type="NCBI Taxonomy" id="3009082"/>
    <lineage>
        <taxon>Bacteria</taxon>
        <taxon>Pseudomonadati</taxon>
        <taxon>Pseudomonadota</taxon>
        <taxon>Alphaproteobacteria</taxon>
        <taxon>Rhodobacterales</taxon>
        <taxon>Paracoccaceae</taxon>
        <taxon>Aliiroseovarius</taxon>
    </lineage>
</organism>
<evidence type="ECO:0000256" key="5">
    <source>
        <dbReference type="ARBA" id="ARBA00023163"/>
    </source>
</evidence>
<dbReference type="PANTHER" id="PTHR32071">
    <property type="entry name" value="TRANSCRIPTIONAL REGULATORY PROTEIN"/>
    <property type="match status" value="1"/>
</dbReference>
<dbReference type="Gene3D" id="3.40.50.300">
    <property type="entry name" value="P-loop containing nucleotide triphosphate hydrolases"/>
    <property type="match status" value="1"/>
</dbReference>
<dbReference type="InterPro" id="IPR002078">
    <property type="entry name" value="Sigma_54_int"/>
</dbReference>
<evidence type="ECO:0000256" key="4">
    <source>
        <dbReference type="ARBA" id="ARBA00023015"/>
    </source>
</evidence>
<dbReference type="Pfam" id="PF00072">
    <property type="entry name" value="Response_reg"/>
    <property type="match status" value="1"/>
</dbReference>
<evidence type="ECO:0000256" key="7">
    <source>
        <dbReference type="SAM" id="MobiDB-lite"/>
    </source>
</evidence>
<accession>A0ABT4W544</accession>
<feature type="domain" description="Response regulatory" evidence="9">
    <location>
        <begin position="1"/>
        <end position="111"/>
    </location>
</feature>
<dbReference type="PROSITE" id="PS50110">
    <property type="entry name" value="RESPONSE_REGULATORY"/>
    <property type="match status" value="1"/>
</dbReference>
<evidence type="ECO:0000256" key="3">
    <source>
        <dbReference type="ARBA" id="ARBA00023012"/>
    </source>
</evidence>
<reference evidence="10 11" key="1">
    <citation type="submission" date="2023-01" db="EMBL/GenBank/DDBJ databases">
        <authorList>
            <person name="Yoon J.-W."/>
        </authorList>
    </citation>
    <scope>NUCLEOTIDE SEQUENCE [LARGE SCALE GENOMIC DNA]</scope>
    <source>
        <strain evidence="10 11">KMU-50</strain>
    </source>
</reference>
<keyword evidence="1" id="KW-0547">Nucleotide-binding</keyword>
<evidence type="ECO:0000259" key="9">
    <source>
        <dbReference type="PROSITE" id="PS50110"/>
    </source>
</evidence>
<evidence type="ECO:0000256" key="6">
    <source>
        <dbReference type="PROSITE-ProRule" id="PRU00169"/>
    </source>
</evidence>
<name>A0ABT4W544_9RHOB</name>
<dbReference type="InterPro" id="IPR003593">
    <property type="entry name" value="AAA+_ATPase"/>
</dbReference>
<dbReference type="InterPro" id="IPR027417">
    <property type="entry name" value="P-loop_NTPase"/>
</dbReference>
<dbReference type="SUPFAM" id="SSF52172">
    <property type="entry name" value="CheY-like"/>
    <property type="match status" value="1"/>
</dbReference>
<dbReference type="CDD" id="cd00009">
    <property type="entry name" value="AAA"/>
    <property type="match status" value="1"/>
</dbReference>
<gene>
    <name evidence="10" type="ORF">O2N63_16240</name>
</gene>
<dbReference type="InterPro" id="IPR058031">
    <property type="entry name" value="AAA_lid_NorR"/>
</dbReference>
<dbReference type="EMBL" id="JAQIIO010000013">
    <property type="protein sequence ID" value="MDA5095641.1"/>
    <property type="molecule type" value="Genomic_DNA"/>
</dbReference>
<dbReference type="InterPro" id="IPR002197">
    <property type="entry name" value="HTH_Fis"/>
</dbReference>
<dbReference type="Pfam" id="PF25601">
    <property type="entry name" value="AAA_lid_14"/>
    <property type="match status" value="1"/>
</dbReference>
<feature type="domain" description="Sigma-54 factor interaction" evidence="8">
    <location>
        <begin position="194"/>
        <end position="415"/>
    </location>
</feature>
<dbReference type="InterPro" id="IPR011006">
    <property type="entry name" value="CheY-like_superfamily"/>
</dbReference>
<dbReference type="PROSITE" id="PS50045">
    <property type="entry name" value="SIGMA54_INTERACT_4"/>
    <property type="match status" value="1"/>
</dbReference>
<feature type="region of interest" description="Disordered" evidence="7">
    <location>
        <begin position="116"/>
        <end position="191"/>
    </location>
</feature>
<evidence type="ECO:0000259" key="8">
    <source>
        <dbReference type="PROSITE" id="PS50045"/>
    </source>
</evidence>